<dbReference type="KEGG" id="tcz:108767154"/>
<dbReference type="OrthoDB" id="7689787at2759"/>
<name>A0A151IXF2_9HYME</name>
<evidence type="ECO:0000313" key="2">
    <source>
        <dbReference type="Proteomes" id="UP000078492"/>
    </source>
</evidence>
<organism evidence="1 2">
    <name type="scientific">Trachymyrmex cornetzi</name>
    <dbReference type="NCBI Taxonomy" id="471704"/>
    <lineage>
        <taxon>Eukaryota</taxon>
        <taxon>Metazoa</taxon>
        <taxon>Ecdysozoa</taxon>
        <taxon>Arthropoda</taxon>
        <taxon>Hexapoda</taxon>
        <taxon>Insecta</taxon>
        <taxon>Pterygota</taxon>
        <taxon>Neoptera</taxon>
        <taxon>Endopterygota</taxon>
        <taxon>Hymenoptera</taxon>
        <taxon>Apocrita</taxon>
        <taxon>Aculeata</taxon>
        <taxon>Formicoidea</taxon>
        <taxon>Formicidae</taxon>
        <taxon>Myrmicinae</taxon>
        <taxon>Trachymyrmex</taxon>
    </lineage>
</organism>
<sequence length="144" mass="17288">MATITENRDITIKKNLSEWWSEETEYIFQRIRRWAAFARGYNRFRSQRWLKNQQTMQDNWNMSSDETPIVFHSLKQSRWKLSPGEIKINCCGTFNYQSNSELDSNCLEIHQYDHSIYFKTIGDIRSDKRHQIQNPDDASINSEE</sequence>
<keyword evidence="2" id="KW-1185">Reference proteome</keyword>
<reference evidence="1 2" key="1">
    <citation type="submission" date="2015-09" db="EMBL/GenBank/DDBJ databases">
        <title>Trachymyrmex cornetzi WGS genome.</title>
        <authorList>
            <person name="Nygaard S."/>
            <person name="Hu H."/>
            <person name="Boomsma J."/>
            <person name="Zhang G."/>
        </authorList>
    </citation>
    <scope>NUCLEOTIDE SEQUENCE [LARGE SCALE GENOMIC DNA]</scope>
    <source>
        <strain evidence="1">Tcor2-1</strain>
        <tissue evidence="1">Whole body</tissue>
    </source>
</reference>
<dbReference type="Proteomes" id="UP000078492">
    <property type="component" value="Unassembled WGS sequence"/>
</dbReference>
<accession>A0A151IXF2</accession>
<proteinExistence type="predicted"/>
<dbReference type="EMBL" id="KQ980809">
    <property type="protein sequence ID" value="KYN12725.1"/>
    <property type="molecule type" value="Genomic_DNA"/>
</dbReference>
<protein>
    <submittedName>
        <fullName evidence="1">Uncharacterized protein</fullName>
    </submittedName>
</protein>
<evidence type="ECO:0000313" key="1">
    <source>
        <dbReference type="EMBL" id="KYN12725.1"/>
    </source>
</evidence>
<dbReference type="AlphaFoldDB" id="A0A151IXF2"/>
<gene>
    <name evidence="1" type="ORF">ALC57_15103</name>
</gene>